<reference evidence="3" key="1">
    <citation type="submission" date="2021-07" db="EMBL/GenBank/DDBJ databases">
        <authorList>
            <person name="Durling M."/>
        </authorList>
    </citation>
    <scope>NUCLEOTIDE SEQUENCE</scope>
</reference>
<comment type="caution">
    <text evidence="3">The sequence shown here is derived from an EMBL/GenBank/DDBJ whole genome shotgun (WGS) entry which is preliminary data.</text>
</comment>
<keyword evidence="4" id="KW-1185">Reference proteome</keyword>
<evidence type="ECO:0000313" key="4">
    <source>
        <dbReference type="Proteomes" id="UP000701801"/>
    </source>
</evidence>
<accession>A0A9N9Q7X9</accession>
<keyword evidence="2" id="KW-0732">Signal</keyword>
<sequence length="96" mass="10137">MLFPSNFAMAAVLSTLATGIPVSGPQDLQEFTKRTLPADPSLISVTFPRIKKAAEKLGLFTKQPKGPAPPAPRGSELERDPEPVLGLNALKAAAEN</sequence>
<evidence type="ECO:0000256" key="1">
    <source>
        <dbReference type="SAM" id="MobiDB-lite"/>
    </source>
</evidence>
<feature type="region of interest" description="Disordered" evidence="1">
    <location>
        <begin position="60"/>
        <end position="96"/>
    </location>
</feature>
<protein>
    <submittedName>
        <fullName evidence="3">Uncharacterized protein</fullName>
    </submittedName>
</protein>
<name>A0A9N9Q7X9_9HELO</name>
<dbReference type="OrthoDB" id="10447039at2759"/>
<proteinExistence type="predicted"/>
<dbReference type="AlphaFoldDB" id="A0A9N9Q7X9"/>
<evidence type="ECO:0000313" key="3">
    <source>
        <dbReference type="EMBL" id="CAG8983280.1"/>
    </source>
</evidence>
<dbReference type="Proteomes" id="UP000701801">
    <property type="component" value="Unassembled WGS sequence"/>
</dbReference>
<organism evidence="3 4">
    <name type="scientific">Hymenoscyphus albidus</name>
    <dbReference type="NCBI Taxonomy" id="595503"/>
    <lineage>
        <taxon>Eukaryota</taxon>
        <taxon>Fungi</taxon>
        <taxon>Dikarya</taxon>
        <taxon>Ascomycota</taxon>
        <taxon>Pezizomycotina</taxon>
        <taxon>Leotiomycetes</taxon>
        <taxon>Helotiales</taxon>
        <taxon>Helotiaceae</taxon>
        <taxon>Hymenoscyphus</taxon>
    </lineage>
</organism>
<feature type="chain" id="PRO_5040402274" evidence="2">
    <location>
        <begin position="20"/>
        <end position="96"/>
    </location>
</feature>
<gene>
    <name evidence="3" type="ORF">HYALB_00002717</name>
</gene>
<evidence type="ECO:0000256" key="2">
    <source>
        <dbReference type="SAM" id="SignalP"/>
    </source>
</evidence>
<feature type="signal peptide" evidence="2">
    <location>
        <begin position="1"/>
        <end position="19"/>
    </location>
</feature>
<dbReference type="EMBL" id="CAJVRM010000720">
    <property type="protein sequence ID" value="CAG8983280.1"/>
    <property type="molecule type" value="Genomic_DNA"/>
</dbReference>